<dbReference type="RefSeq" id="WP_279244313.1">
    <property type="nucleotide sequence ID" value="NZ_SHNN01000001.1"/>
</dbReference>
<dbReference type="EMBL" id="SHNN01000001">
    <property type="protein sequence ID" value="MCX2980336.1"/>
    <property type="molecule type" value="Genomic_DNA"/>
</dbReference>
<sequence>MTKRLLSFALASGLLLSHGASAETIRCGNYLIQDGERSGATKYEVLKKCGEPASRMGHTWVYQIGKKAVQLRFNGAGQLETIRSER</sequence>
<protein>
    <submittedName>
        <fullName evidence="2">DUF2845 domain-containing protein</fullName>
    </submittedName>
</protein>
<keyword evidence="3" id="KW-1185">Reference proteome</keyword>
<accession>A0ABT3TDF9</accession>
<gene>
    <name evidence="2" type="ORF">EYC98_05560</name>
</gene>
<dbReference type="InterPro" id="IPR021268">
    <property type="entry name" value="DUF2845"/>
</dbReference>
<organism evidence="2 3">
    <name type="scientific">Candidatus Litorirhabdus singularis</name>
    <dbReference type="NCBI Taxonomy" id="2518993"/>
    <lineage>
        <taxon>Bacteria</taxon>
        <taxon>Pseudomonadati</taxon>
        <taxon>Pseudomonadota</taxon>
        <taxon>Gammaproteobacteria</taxon>
        <taxon>Cellvibrionales</taxon>
        <taxon>Halieaceae</taxon>
        <taxon>Candidatus Litorirhabdus</taxon>
    </lineage>
</organism>
<evidence type="ECO:0000256" key="1">
    <source>
        <dbReference type="SAM" id="SignalP"/>
    </source>
</evidence>
<proteinExistence type="predicted"/>
<feature type="chain" id="PRO_5046901263" evidence="1">
    <location>
        <begin position="23"/>
        <end position="86"/>
    </location>
</feature>
<keyword evidence="1" id="KW-0732">Signal</keyword>
<dbReference type="Proteomes" id="UP001143362">
    <property type="component" value="Unassembled WGS sequence"/>
</dbReference>
<feature type="signal peptide" evidence="1">
    <location>
        <begin position="1"/>
        <end position="22"/>
    </location>
</feature>
<evidence type="ECO:0000313" key="2">
    <source>
        <dbReference type="EMBL" id="MCX2980336.1"/>
    </source>
</evidence>
<dbReference type="Pfam" id="PF11006">
    <property type="entry name" value="DUF2845"/>
    <property type="match status" value="1"/>
</dbReference>
<name>A0ABT3TDF9_9GAMM</name>
<comment type="caution">
    <text evidence="2">The sequence shown here is derived from an EMBL/GenBank/DDBJ whole genome shotgun (WGS) entry which is preliminary data.</text>
</comment>
<reference evidence="2" key="1">
    <citation type="submission" date="2019-02" db="EMBL/GenBank/DDBJ databases">
        <authorList>
            <person name="Li S.-H."/>
        </authorList>
    </citation>
    <scope>NUCLEOTIDE SEQUENCE</scope>
    <source>
        <strain evidence="2">IMCC14734</strain>
    </source>
</reference>
<evidence type="ECO:0000313" key="3">
    <source>
        <dbReference type="Proteomes" id="UP001143362"/>
    </source>
</evidence>